<evidence type="ECO:0000259" key="15">
    <source>
        <dbReference type="Pfam" id="PF07715"/>
    </source>
</evidence>
<evidence type="ECO:0000256" key="2">
    <source>
        <dbReference type="ARBA" id="ARBA00022448"/>
    </source>
</evidence>
<dbReference type="InterPro" id="IPR036942">
    <property type="entry name" value="Beta-barrel_TonB_sf"/>
</dbReference>
<evidence type="ECO:0000256" key="7">
    <source>
        <dbReference type="ARBA" id="ARBA00023065"/>
    </source>
</evidence>
<evidence type="ECO:0000256" key="3">
    <source>
        <dbReference type="ARBA" id="ARBA00022452"/>
    </source>
</evidence>
<evidence type="ECO:0000256" key="10">
    <source>
        <dbReference type="ARBA" id="ARBA00023237"/>
    </source>
</evidence>
<evidence type="ECO:0000259" key="14">
    <source>
        <dbReference type="Pfam" id="PF00593"/>
    </source>
</evidence>
<dbReference type="PROSITE" id="PS52016">
    <property type="entry name" value="TONB_DEPENDENT_REC_3"/>
    <property type="match status" value="1"/>
</dbReference>
<dbReference type="Gene3D" id="2.40.170.20">
    <property type="entry name" value="TonB-dependent receptor, beta-barrel domain"/>
    <property type="match status" value="1"/>
</dbReference>
<dbReference type="SUPFAM" id="SSF56935">
    <property type="entry name" value="Porins"/>
    <property type="match status" value="1"/>
</dbReference>
<evidence type="ECO:0000256" key="12">
    <source>
        <dbReference type="RuleBase" id="RU003357"/>
    </source>
</evidence>
<evidence type="ECO:0000256" key="6">
    <source>
        <dbReference type="ARBA" id="ARBA00023004"/>
    </source>
</evidence>
<gene>
    <name evidence="16" type="ORF">ACFOKA_06260</name>
</gene>
<organism evidence="16 17">
    <name type="scientific">Kordiimonas pumila</name>
    <dbReference type="NCBI Taxonomy" id="2161677"/>
    <lineage>
        <taxon>Bacteria</taxon>
        <taxon>Pseudomonadati</taxon>
        <taxon>Pseudomonadota</taxon>
        <taxon>Alphaproteobacteria</taxon>
        <taxon>Kordiimonadales</taxon>
        <taxon>Kordiimonadaceae</taxon>
        <taxon>Kordiimonas</taxon>
    </lineage>
</organism>
<keyword evidence="3 11" id="KW-1134">Transmembrane beta strand</keyword>
<keyword evidence="5 11" id="KW-0812">Transmembrane</keyword>
<keyword evidence="13" id="KW-0732">Signal</keyword>
<evidence type="ECO:0000256" key="8">
    <source>
        <dbReference type="ARBA" id="ARBA00023077"/>
    </source>
</evidence>
<comment type="subcellular location">
    <subcellularLocation>
        <location evidence="1 11">Cell outer membrane</location>
        <topology evidence="1 11">Multi-pass membrane protein</topology>
    </subcellularLocation>
</comment>
<evidence type="ECO:0000256" key="13">
    <source>
        <dbReference type="SAM" id="SignalP"/>
    </source>
</evidence>
<dbReference type="EMBL" id="JBHRSL010000003">
    <property type="protein sequence ID" value="MFC3051502.1"/>
    <property type="molecule type" value="Genomic_DNA"/>
</dbReference>
<keyword evidence="9 11" id="KW-0472">Membrane</keyword>
<feature type="domain" description="TonB-dependent receptor plug" evidence="15">
    <location>
        <begin position="58"/>
        <end position="167"/>
    </location>
</feature>
<keyword evidence="17" id="KW-1185">Reference proteome</keyword>
<evidence type="ECO:0000256" key="9">
    <source>
        <dbReference type="ARBA" id="ARBA00023136"/>
    </source>
</evidence>
<keyword evidence="8 12" id="KW-0798">TonB box</keyword>
<dbReference type="InterPro" id="IPR000531">
    <property type="entry name" value="Beta-barrel_TonB"/>
</dbReference>
<dbReference type="PANTHER" id="PTHR32552">
    <property type="entry name" value="FERRICHROME IRON RECEPTOR-RELATED"/>
    <property type="match status" value="1"/>
</dbReference>
<accession>A0ABV7D3P6</accession>
<dbReference type="InterPro" id="IPR012910">
    <property type="entry name" value="Plug_dom"/>
</dbReference>
<evidence type="ECO:0000313" key="16">
    <source>
        <dbReference type="EMBL" id="MFC3051502.1"/>
    </source>
</evidence>
<comment type="similarity">
    <text evidence="11 12">Belongs to the TonB-dependent receptor family.</text>
</comment>
<keyword evidence="7" id="KW-0406">Ion transport</keyword>
<feature type="signal peptide" evidence="13">
    <location>
        <begin position="1"/>
        <end position="24"/>
    </location>
</feature>
<dbReference type="RefSeq" id="WP_228073719.1">
    <property type="nucleotide sequence ID" value="NZ_CP061205.1"/>
</dbReference>
<feature type="chain" id="PRO_5045297453" evidence="13">
    <location>
        <begin position="25"/>
        <end position="722"/>
    </location>
</feature>
<comment type="caution">
    <text evidence="16">The sequence shown here is derived from an EMBL/GenBank/DDBJ whole genome shotgun (WGS) entry which is preliminary data.</text>
</comment>
<evidence type="ECO:0000256" key="5">
    <source>
        <dbReference type="ARBA" id="ARBA00022692"/>
    </source>
</evidence>
<keyword evidence="2 11" id="KW-0813">Transport</keyword>
<dbReference type="PANTHER" id="PTHR32552:SF81">
    <property type="entry name" value="TONB-DEPENDENT OUTER MEMBRANE RECEPTOR"/>
    <property type="match status" value="1"/>
</dbReference>
<reference evidence="17" key="1">
    <citation type="journal article" date="2019" name="Int. J. Syst. Evol. Microbiol.">
        <title>The Global Catalogue of Microorganisms (GCM) 10K type strain sequencing project: providing services to taxonomists for standard genome sequencing and annotation.</title>
        <authorList>
            <consortium name="The Broad Institute Genomics Platform"/>
            <consortium name="The Broad Institute Genome Sequencing Center for Infectious Disease"/>
            <person name="Wu L."/>
            <person name="Ma J."/>
        </authorList>
    </citation>
    <scope>NUCLEOTIDE SEQUENCE [LARGE SCALE GENOMIC DNA]</scope>
    <source>
        <strain evidence="17">KCTC 62164</strain>
    </source>
</reference>
<dbReference type="Pfam" id="PF07715">
    <property type="entry name" value="Plug"/>
    <property type="match status" value="1"/>
</dbReference>
<dbReference type="InterPro" id="IPR039426">
    <property type="entry name" value="TonB-dep_rcpt-like"/>
</dbReference>
<evidence type="ECO:0000256" key="11">
    <source>
        <dbReference type="PROSITE-ProRule" id="PRU01360"/>
    </source>
</evidence>
<name>A0ABV7D3P6_9PROT</name>
<sequence length="722" mass="78306">MTSYSFKKSCSMLALYSAAATAFAVPVVAQDADTDKQGNALLEEILVTATKKSALQNAQDVPVAVTAFGERQLDAVQFRDLESLSFKMPNVSLDDIGTSRGVANFTIRGIGVNSSIPSIDPTVGVFVDGVYLGLISGVVFDQFDLASVEVLRGPQGLLFGRNVTGGAVLMNTIKPSFETKVRARAAYESGDNFILNGTLTGPVIEDKLALKLAVHYNNDGGYFDNLVTGTKVGKAETLIFRPAFTLRASDDVEVTVRYEHGDAEGDGPVTQNRGLYDRTTFDLGYDNIGYYDNTWDQLIGEINIDVGTGAITNITGWRKSKGLSGGDIDGTPLALFHSDALTEAEQFSNELRYNGTFENFDLTAGLFYFDQDLVYREHRFLLFGAADYTGGGDQSQSTKAAFASVDYNLSDTLTLNVGLRYTKEKKAADIATLPLNGCAIDTTPCSYDFADEESWDSWSPKIGLQWTPKDDMQVYGFFTQGYRSGGYNMRNTSPTASPGPFGQEKQNSFELGLKLDNADKTIRLNAAAFYNKLYDLQREVNLPDPTAGVVQIIRNTADARVMGFEAELIAQLHENLTFTGSIGVLDDKYTSAIYDISGDGVVDDGDTALQLPRLAPVTWGAGLRYSAPVADWGSLSAGVNFNHRDQSYYNDANTAILDAVDMLDASITLGVMDDSVKFTVFGKNLLNEVYAGGETLLPFGPGHTLSPLKKGRVFGVEAKYSF</sequence>
<evidence type="ECO:0000256" key="4">
    <source>
        <dbReference type="ARBA" id="ARBA00022496"/>
    </source>
</evidence>
<keyword evidence="10 11" id="KW-0998">Cell outer membrane</keyword>
<dbReference type="Pfam" id="PF00593">
    <property type="entry name" value="TonB_dep_Rec_b-barrel"/>
    <property type="match status" value="1"/>
</dbReference>
<evidence type="ECO:0000256" key="1">
    <source>
        <dbReference type="ARBA" id="ARBA00004571"/>
    </source>
</evidence>
<keyword evidence="6" id="KW-0408">Iron</keyword>
<dbReference type="Proteomes" id="UP001595444">
    <property type="component" value="Unassembled WGS sequence"/>
</dbReference>
<feature type="domain" description="TonB-dependent receptor-like beta-barrel" evidence="14">
    <location>
        <begin position="258"/>
        <end position="685"/>
    </location>
</feature>
<proteinExistence type="inferred from homology"/>
<protein>
    <submittedName>
        <fullName evidence="16">TonB-dependent receptor</fullName>
    </submittedName>
</protein>
<evidence type="ECO:0000313" key="17">
    <source>
        <dbReference type="Proteomes" id="UP001595444"/>
    </source>
</evidence>
<keyword evidence="16" id="KW-0675">Receptor</keyword>
<keyword evidence="4" id="KW-0410">Iron transport</keyword>